<evidence type="ECO:0000256" key="5">
    <source>
        <dbReference type="ARBA" id="ARBA00022692"/>
    </source>
</evidence>
<keyword evidence="9" id="KW-0175">Coiled coil</keyword>
<dbReference type="InterPro" id="IPR002656">
    <property type="entry name" value="Acyl_transf_3_dom"/>
</dbReference>
<sequence>MPRPNKSTHRYISGLDGLRALSVLAVILYHLHIEWIDGGFLGVTVFFVLSGYLITDLLVKEWDRTGKINFKTFWIKRFRRLIPALVVMLVLMSVWITLFQRSFLVGLRGEIVAAFTYVSNWYYVLQDHSYFTKFAPPSPLQHMWSLAVEEQFYIIWPVIMLVLLKFLPAKGKLAGLILLLSFVSAEMMAFLFTPDVDPSRIYYGTDTRAFSLLIGAALAIVWPSAKLTANVTPDLKKLLNVTGGVSLTLLILMMIFMQEDSSFLYYGGMYLASAVTAVLIAVIVHPASSIGKLFSFKPLLWVGVRSYGIYIWHFPIIVLMGIAVKTDTISMTKIILALVLTFVLSALSWRYIEDPIRKGAWKNWLTAIKTRQVSWRWKEQSILGRTISVAVSCILIVFAVSLIYQPQPEASNEKILQQHLEQEQQKNAEKKAALAKLNAKEKKEAKATALKKAKEQAKAAAKEERKVKNDALKLAEAKFKKDAANAKVALANRPITALGDSVLLSASTQLQEFIPNITINAKVGLQVDVAIEELTAMAKNGQISHTVFIGLGSNGTFTEQQFEEIYAIVGKNREIYLMNTNVDRSWKKSVNKNLDNAAKKYKNVHVIDWDELSKGKPQLFYKDKIHPNPEGGEFYASHVAIEIAKKEKN</sequence>
<dbReference type="AlphaFoldDB" id="A0A2U3AJC9"/>
<evidence type="ECO:0000256" key="10">
    <source>
        <dbReference type="SAM" id="Phobius"/>
    </source>
</evidence>
<evidence type="ECO:0000256" key="3">
    <source>
        <dbReference type="ARBA" id="ARBA00022475"/>
    </source>
</evidence>
<dbReference type="InterPro" id="IPR036514">
    <property type="entry name" value="SGNH_hydro_sf"/>
</dbReference>
<comment type="subcellular location">
    <subcellularLocation>
        <location evidence="1">Cell membrane</location>
        <topology evidence="1">Multi-pass membrane protein</topology>
    </subcellularLocation>
</comment>
<feature type="transmembrane region" description="Helical" evidence="10">
    <location>
        <begin position="299"/>
        <end position="322"/>
    </location>
</feature>
<keyword evidence="7 10" id="KW-0472">Membrane</keyword>
<evidence type="ECO:0000256" key="7">
    <source>
        <dbReference type="ARBA" id="ARBA00023136"/>
    </source>
</evidence>
<dbReference type="PANTHER" id="PTHR23028:SF53">
    <property type="entry name" value="ACYL_TRANSF_3 DOMAIN-CONTAINING PROTEIN"/>
    <property type="match status" value="1"/>
</dbReference>
<evidence type="ECO:0000256" key="8">
    <source>
        <dbReference type="ARBA" id="ARBA00023315"/>
    </source>
</evidence>
<keyword evidence="5 10" id="KW-0812">Transmembrane</keyword>
<feature type="coiled-coil region" evidence="9">
    <location>
        <begin position="413"/>
        <end position="478"/>
    </location>
</feature>
<dbReference type="OrthoDB" id="9796461at2"/>
<dbReference type="SUPFAM" id="SSF52266">
    <property type="entry name" value="SGNH hydrolase"/>
    <property type="match status" value="1"/>
</dbReference>
<feature type="transmembrane region" description="Helical" evidence="10">
    <location>
        <begin position="382"/>
        <end position="404"/>
    </location>
</feature>
<organism evidence="12 13">
    <name type="scientific">Kurthia sibirica</name>
    <dbReference type="NCBI Taxonomy" id="202750"/>
    <lineage>
        <taxon>Bacteria</taxon>
        <taxon>Bacillati</taxon>
        <taxon>Bacillota</taxon>
        <taxon>Bacilli</taxon>
        <taxon>Bacillales</taxon>
        <taxon>Caryophanaceae</taxon>
        <taxon>Kurthia</taxon>
    </lineage>
</organism>
<feature type="transmembrane region" description="Helical" evidence="10">
    <location>
        <begin position="334"/>
        <end position="352"/>
    </location>
</feature>
<accession>A0A2U3AJC9</accession>
<protein>
    <submittedName>
        <fullName evidence="12">Acetyltransferase</fullName>
    </submittedName>
</protein>
<feature type="transmembrane region" description="Helical" evidence="10">
    <location>
        <begin position="151"/>
        <end position="167"/>
    </location>
</feature>
<evidence type="ECO:0000313" key="12">
    <source>
        <dbReference type="EMBL" id="PWI24571.1"/>
    </source>
</evidence>
<proteinExistence type="inferred from homology"/>
<dbReference type="GO" id="GO:0005886">
    <property type="term" value="C:plasma membrane"/>
    <property type="evidence" value="ECO:0007669"/>
    <property type="project" value="UniProtKB-SubCell"/>
</dbReference>
<keyword evidence="6 10" id="KW-1133">Transmembrane helix</keyword>
<keyword evidence="4 12" id="KW-0808">Transferase</keyword>
<feature type="transmembrane region" description="Helical" evidence="10">
    <location>
        <begin position="174"/>
        <end position="192"/>
    </location>
</feature>
<dbReference type="GO" id="GO:0009103">
    <property type="term" value="P:lipopolysaccharide biosynthetic process"/>
    <property type="evidence" value="ECO:0007669"/>
    <property type="project" value="TreeGrafter"/>
</dbReference>
<dbReference type="RefSeq" id="WP_109306798.1">
    <property type="nucleotide sequence ID" value="NZ_BJUF01000010.1"/>
</dbReference>
<feature type="transmembrane region" description="Helical" evidence="10">
    <location>
        <begin position="207"/>
        <end position="225"/>
    </location>
</feature>
<evidence type="ECO:0000313" key="13">
    <source>
        <dbReference type="Proteomes" id="UP000245938"/>
    </source>
</evidence>
<comment type="similarity">
    <text evidence="2">Belongs to the acyltransferase 3 family.</text>
</comment>
<dbReference type="PANTHER" id="PTHR23028">
    <property type="entry name" value="ACETYLTRANSFERASE"/>
    <property type="match status" value="1"/>
</dbReference>
<dbReference type="Pfam" id="PF01757">
    <property type="entry name" value="Acyl_transf_3"/>
    <property type="match status" value="1"/>
</dbReference>
<dbReference type="Proteomes" id="UP000245938">
    <property type="component" value="Unassembled WGS sequence"/>
</dbReference>
<gene>
    <name evidence="12" type="ORF">DEX24_12775</name>
</gene>
<feature type="transmembrane region" description="Helical" evidence="10">
    <location>
        <begin position="39"/>
        <end position="59"/>
    </location>
</feature>
<evidence type="ECO:0000256" key="9">
    <source>
        <dbReference type="SAM" id="Coils"/>
    </source>
</evidence>
<feature type="transmembrane region" description="Helical" evidence="10">
    <location>
        <begin position="80"/>
        <end position="98"/>
    </location>
</feature>
<feature type="transmembrane region" description="Helical" evidence="10">
    <location>
        <begin position="263"/>
        <end position="287"/>
    </location>
</feature>
<name>A0A2U3AJC9_9BACL</name>
<evidence type="ECO:0000256" key="2">
    <source>
        <dbReference type="ARBA" id="ARBA00007400"/>
    </source>
</evidence>
<evidence type="ECO:0000256" key="6">
    <source>
        <dbReference type="ARBA" id="ARBA00022989"/>
    </source>
</evidence>
<dbReference type="EMBL" id="QFVR01000019">
    <property type="protein sequence ID" value="PWI24571.1"/>
    <property type="molecule type" value="Genomic_DNA"/>
</dbReference>
<feature type="transmembrane region" description="Helical" evidence="10">
    <location>
        <begin position="12"/>
        <end position="33"/>
    </location>
</feature>
<evidence type="ECO:0000256" key="4">
    <source>
        <dbReference type="ARBA" id="ARBA00022679"/>
    </source>
</evidence>
<dbReference type="InterPro" id="IPR050879">
    <property type="entry name" value="Acyltransferase_3"/>
</dbReference>
<feature type="transmembrane region" description="Helical" evidence="10">
    <location>
        <begin position="237"/>
        <end position="257"/>
    </location>
</feature>
<dbReference type="Gene3D" id="3.40.50.1110">
    <property type="entry name" value="SGNH hydrolase"/>
    <property type="match status" value="1"/>
</dbReference>
<evidence type="ECO:0000256" key="1">
    <source>
        <dbReference type="ARBA" id="ARBA00004651"/>
    </source>
</evidence>
<evidence type="ECO:0000259" key="11">
    <source>
        <dbReference type="Pfam" id="PF01757"/>
    </source>
</evidence>
<reference evidence="12 13" key="1">
    <citation type="submission" date="2018-05" db="EMBL/GenBank/DDBJ databases">
        <title>Kurthia sibirica genome sequence.</title>
        <authorList>
            <person name="Maclea K.S."/>
            <person name="Goen A.E."/>
        </authorList>
    </citation>
    <scope>NUCLEOTIDE SEQUENCE [LARGE SCALE GENOMIC DNA]</scope>
    <source>
        <strain evidence="12 13">ATCC 49154</strain>
    </source>
</reference>
<dbReference type="GO" id="GO:0016747">
    <property type="term" value="F:acyltransferase activity, transferring groups other than amino-acyl groups"/>
    <property type="evidence" value="ECO:0007669"/>
    <property type="project" value="InterPro"/>
</dbReference>
<keyword evidence="8" id="KW-0012">Acyltransferase</keyword>
<keyword evidence="13" id="KW-1185">Reference proteome</keyword>
<dbReference type="CDD" id="cd01840">
    <property type="entry name" value="SGNH_hydrolase_yrhL_like"/>
    <property type="match status" value="1"/>
</dbReference>
<feature type="domain" description="Acyltransferase 3" evidence="11">
    <location>
        <begin position="13"/>
        <end position="349"/>
    </location>
</feature>
<keyword evidence="3" id="KW-1003">Cell membrane</keyword>
<comment type="caution">
    <text evidence="12">The sequence shown here is derived from an EMBL/GenBank/DDBJ whole genome shotgun (WGS) entry which is preliminary data.</text>
</comment>